<dbReference type="EMBL" id="CP001101">
    <property type="protein sequence ID" value="ACE04012.1"/>
    <property type="molecule type" value="Genomic_DNA"/>
</dbReference>
<dbReference type="KEGG" id="cpb:Cphamn1_1073"/>
<gene>
    <name evidence="1" type="ordered locus">Cphamn1_1073</name>
</gene>
<dbReference type="AlphaFoldDB" id="B3EQH9"/>
<dbReference type="STRING" id="331678.Cphamn1_1073"/>
<name>B3EQH9_CHLPB</name>
<dbReference type="HOGENOM" id="CLU_3286930_0_0_10"/>
<protein>
    <submittedName>
        <fullName evidence="1">Uncharacterized protein</fullName>
    </submittedName>
</protein>
<sequence>MVWLINVRYVMINYEASTVCNSIGRIDDVVRIHLMLKRGV</sequence>
<proteinExistence type="predicted"/>
<accession>B3EQH9</accession>
<reference evidence="1" key="1">
    <citation type="submission" date="2008-06" db="EMBL/GenBank/DDBJ databases">
        <title>Complete sequence of Chlorobium phaeobacteroides BS1.</title>
        <authorList>
            <consortium name="US DOE Joint Genome Institute"/>
            <person name="Lucas S."/>
            <person name="Copeland A."/>
            <person name="Lapidus A."/>
            <person name="Glavina del Rio T."/>
            <person name="Dalin E."/>
            <person name="Tice H."/>
            <person name="Bruce D."/>
            <person name="Goodwin L."/>
            <person name="Pitluck S."/>
            <person name="Schmutz J."/>
            <person name="Larimer F."/>
            <person name="Land M."/>
            <person name="Hauser L."/>
            <person name="Kyrpides N."/>
            <person name="Ovchinnikova G."/>
            <person name="Li T."/>
            <person name="Liu Z."/>
            <person name="Zhao F."/>
            <person name="Overmann J."/>
            <person name="Bryant D.A."/>
            <person name="Richardson P."/>
        </authorList>
    </citation>
    <scope>NUCLEOTIDE SEQUENCE [LARGE SCALE GENOMIC DNA]</scope>
    <source>
        <strain evidence="1">BS1</strain>
    </source>
</reference>
<evidence type="ECO:0000313" key="1">
    <source>
        <dbReference type="EMBL" id="ACE04012.1"/>
    </source>
</evidence>
<organism evidence="1">
    <name type="scientific">Chlorobium phaeobacteroides (strain BS1)</name>
    <dbReference type="NCBI Taxonomy" id="331678"/>
    <lineage>
        <taxon>Bacteria</taxon>
        <taxon>Pseudomonadati</taxon>
        <taxon>Chlorobiota</taxon>
        <taxon>Chlorobiia</taxon>
        <taxon>Chlorobiales</taxon>
        <taxon>Chlorobiaceae</taxon>
        <taxon>Chlorobium/Pelodictyon group</taxon>
        <taxon>Chlorobium</taxon>
    </lineage>
</organism>